<accession>A0ABT3EF74</accession>
<keyword evidence="3" id="KW-1185">Reference proteome</keyword>
<dbReference type="Gene3D" id="2.60.120.10">
    <property type="entry name" value="Jelly Rolls"/>
    <property type="match status" value="1"/>
</dbReference>
<dbReference type="InterPro" id="IPR018490">
    <property type="entry name" value="cNMP-bd_dom_sf"/>
</dbReference>
<comment type="caution">
    <text evidence="2">The sequence shown here is derived from an EMBL/GenBank/DDBJ whole genome shotgun (WGS) entry which is preliminary data.</text>
</comment>
<protein>
    <submittedName>
        <fullName evidence="2">Crp/Fnr family transcriptional regulator</fullName>
    </submittedName>
</protein>
<dbReference type="Proteomes" id="UP001165677">
    <property type="component" value="Unassembled WGS sequence"/>
</dbReference>
<dbReference type="SUPFAM" id="SSF51206">
    <property type="entry name" value="cAMP-binding domain-like"/>
    <property type="match status" value="1"/>
</dbReference>
<sequence length="191" mass="22048">MQSILENIAKHVALTPQEQELFLSKTETKPFKAKTILLSAGEVATCTYFVNSGILRSFNINDNIIEHVLHFACEGWWIGDMYSYISGKPGNLFLEVLEDAEVVIITKENQQQLYQEIPKLERFFRILAENSLVSHQERLMDNLSLTAEERFEKFCSKYPTLIQKVPQKHIASYIGVTPEFFSKMKARLLKK</sequence>
<reference evidence="2" key="1">
    <citation type="submission" date="2022-10" db="EMBL/GenBank/DDBJ databases">
        <title>Flavobacterium sp. nov., a bacterium isolated from lake sediment.</title>
        <authorList>
            <person name="Qu J.-H."/>
        </authorList>
    </citation>
    <scope>NUCLEOTIDE SEQUENCE</scope>
    <source>
        <strain evidence="2">TH16-21</strain>
    </source>
</reference>
<evidence type="ECO:0000313" key="3">
    <source>
        <dbReference type="Proteomes" id="UP001165677"/>
    </source>
</evidence>
<proteinExistence type="predicted"/>
<dbReference type="RefSeq" id="WP_264368116.1">
    <property type="nucleotide sequence ID" value="NZ_JAPCIO010000002.1"/>
</dbReference>
<evidence type="ECO:0000313" key="2">
    <source>
        <dbReference type="EMBL" id="MCW1147225.1"/>
    </source>
</evidence>
<dbReference type="EMBL" id="JAPCIO010000002">
    <property type="protein sequence ID" value="MCW1147225.1"/>
    <property type="molecule type" value="Genomic_DNA"/>
</dbReference>
<organism evidence="2 3">
    <name type="scientific">Flavobacterium lacisediminis</name>
    <dbReference type="NCBI Taxonomy" id="2989705"/>
    <lineage>
        <taxon>Bacteria</taxon>
        <taxon>Pseudomonadati</taxon>
        <taxon>Bacteroidota</taxon>
        <taxon>Flavobacteriia</taxon>
        <taxon>Flavobacteriales</taxon>
        <taxon>Flavobacteriaceae</taxon>
        <taxon>Flavobacterium</taxon>
    </lineage>
</organism>
<evidence type="ECO:0000259" key="1">
    <source>
        <dbReference type="Pfam" id="PF00027"/>
    </source>
</evidence>
<dbReference type="Pfam" id="PF00027">
    <property type="entry name" value="cNMP_binding"/>
    <property type="match status" value="1"/>
</dbReference>
<dbReference type="CDD" id="cd00038">
    <property type="entry name" value="CAP_ED"/>
    <property type="match status" value="1"/>
</dbReference>
<dbReference type="InterPro" id="IPR000595">
    <property type="entry name" value="cNMP-bd_dom"/>
</dbReference>
<name>A0ABT3EF74_9FLAO</name>
<gene>
    <name evidence="2" type="ORF">OJ995_03175</name>
</gene>
<dbReference type="InterPro" id="IPR014710">
    <property type="entry name" value="RmlC-like_jellyroll"/>
</dbReference>
<feature type="domain" description="Cyclic nucleotide-binding" evidence="1">
    <location>
        <begin position="29"/>
        <end position="115"/>
    </location>
</feature>